<dbReference type="PROSITE" id="PS50043">
    <property type="entry name" value="HTH_LUXR_2"/>
    <property type="match status" value="1"/>
</dbReference>
<organism evidence="10 11">
    <name type="scientific">Pelotomaculum propionicicum</name>
    <dbReference type="NCBI Taxonomy" id="258475"/>
    <lineage>
        <taxon>Bacteria</taxon>
        <taxon>Bacillati</taxon>
        <taxon>Bacillota</taxon>
        <taxon>Clostridia</taxon>
        <taxon>Eubacteriales</taxon>
        <taxon>Desulfotomaculaceae</taxon>
        <taxon>Pelotomaculum</taxon>
    </lineage>
</organism>
<keyword evidence="11" id="KW-1185">Reference proteome</keyword>
<evidence type="ECO:0000256" key="1">
    <source>
        <dbReference type="ARBA" id="ARBA00018672"/>
    </source>
</evidence>
<dbReference type="InterPro" id="IPR039420">
    <property type="entry name" value="WalR-like"/>
</dbReference>
<dbReference type="Pfam" id="PF00196">
    <property type="entry name" value="GerE"/>
    <property type="match status" value="1"/>
</dbReference>
<dbReference type="RefSeq" id="WP_134213027.1">
    <property type="nucleotide sequence ID" value="NZ_QFFZ01000008.1"/>
</dbReference>
<dbReference type="PANTHER" id="PTHR43214:SF41">
    <property type="entry name" value="NITRATE_NITRITE RESPONSE REGULATOR PROTEIN NARP"/>
    <property type="match status" value="1"/>
</dbReference>
<keyword evidence="5" id="KW-0804">Transcription</keyword>
<dbReference type="Gene3D" id="3.40.50.2300">
    <property type="match status" value="1"/>
</dbReference>
<proteinExistence type="predicted"/>
<evidence type="ECO:0000256" key="7">
    <source>
        <dbReference type="PROSITE-ProRule" id="PRU00169"/>
    </source>
</evidence>
<dbReference type="InterPro" id="IPR016032">
    <property type="entry name" value="Sig_transdc_resp-reg_C-effctor"/>
</dbReference>
<keyword evidence="3" id="KW-0805">Transcription regulation</keyword>
<feature type="modified residue" description="4-aspartylphosphate" evidence="7">
    <location>
        <position position="55"/>
    </location>
</feature>
<dbReference type="InterPro" id="IPR058245">
    <property type="entry name" value="NreC/VraR/RcsB-like_REC"/>
</dbReference>
<sequence>MSIRIILADDHKLFCEGLLSMLEGQSDLEVIATAPDGNTVANLARELSPDMVIVDIGMPNLNGIEAARRIAAENPSIKIIALSMHSDKRFVAEMFKAGASAYILKDCVFEELISAIHSVMEGNPYVSPALTKMVIKDYIKNLHQDNSSAFEVLTAREREVLQLLAEGKTTRQIASSLFVSEKTVESHRRQVMRKLGINSVAGLIKYAIREGLTTLEE</sequence>
<keyword evidence="2 7" id="KW-0597">Phosphoprotein</keyword>
<evidence type="ECO:0000256" key="3">
    <source>
        <dbReference type="ARBA" id="ARBA00023015"/>
    </source>
</evidence>
<dbReference type="InterPro" id="IPR011006">
    <property type="entry name" value="CheY-like_superfamily"/>
</dbReference>
<evidence type="ECO:0000256" key="6">
    <source>
        <dbReference type="ARBA" id="ARBA00024867"/>
    </source>
</evidence>
<reference evidence="10 11" key="1">
    <citation type="journal article" date="2018" name="Environ. Microbiol.">
        <title>Novel energy conservation strategies and behaviour of Pelotomaculum schinkii driving syntrophic propionate catabolism.</title>
        <authorList>
            <person name="Hidalgo-Ahumada C.A.P."/>
            <person name="Nobu M.K."/>
            <person name="Narihiro T."/>
            <person name="Tamaki H."/>
            <person name="Liu W.T."/>
            <person name="Kamagata Y."/>
            <person name="Stams A.J.M."/>
            <person name="Imachi H."/>
            <person name="Sousa D.Z."/>
        </authorList>
    </citation>
    <scope>NUCLEOTIDE SEQUENCE [LARGE SCALE GENOMIC DNA]</scope>
    <source>
        <strain evidence="10 11">MGP</strain>
    </source>
</reference>
<dbReference type="PRINTS" id="PR00038">
    <property type="entry name" value="HTHLUXR"/>
</dbReference>
<dbReference type="AlphaFoldDB" id="A0A4Y7RTR1"/>
<evidence type="ECO:0000256" key="5">
    <source>
        <dbReference type="ARBA" id="ARBA00023163"/>
    </source>
</evidence>
<accession>A0A4Y7RTR1</accession>
<dbReference type="SMART" id="SM00448">
    <property type="entry name" value="REC"/>
    <property type="match status" value="1"/>
</dbReference>
<evidence type="ECO:0000313" key="11">
    <source>
        <dbReference type="Proteomes" id="UP000297597"/>
    </source>
</evidence>
<dbReference type="GO" id="GO:0000160">
    <property type="term" value="P:phosphorelay signal transduction system"/>
    <property type="evidence" value="ECO:0007669"/>
    <property type="project" value="InterPro"/>
</dbReference>
<gene>
    <name evidence="10" type="primary">degU_2</name>
    <name evidence="10" type="ORF">Pmgp_01154</name>
</gene>
<evidence type="ECO:0000313" key="10">
    <source>
        <dbReference type="EMBL" id="TEB12263.1"/>
    </source>
</evidence>
<name>A0A4Y7RTR1_9FIRM</name>
<dbReference type="CDD" id="cd06170">
    <property type="entry name" value="LuxR_C_like"/>
    <property type="match status" value="1"/>
</dbReference>
<evidence type="ECO:0000259" key="8">
    <source>
        <dbReference type="PROSITE" id="PS50043"/>
    </source>
</evidence>
<feature type="domain" description="HTH luxR-type" evidence="8">
    <location>
        <begin position="146"/>
        <end position="211"/>
    </location>
</feature>
<dbReference type="PROSITE" id="PS50110">
    <property type="entry name" value="RESPONSE_REGULATORY"/>
    <property type="match status" value="1"/>
</dbReference>
<comment type="function">
    <text evidence="6">May play the central regulatory role in sporulation. It may be an element of the effector pathway responsible for the activation of sporulation genes in response to nutritional stress. Spo0A may act in concert with spo0H (a sigma factor) to control the expression of some genes that are critical to the sporulation process.</text>
</comment>
<dbReference type="GO" id="GO:0006355">
    <property type="term" value="P:regulation of DNA-templated transcription"/>
    <property type="evidence" value="ECO:0007669"/>
    <property type="project" value="InterPro"/>
</dbReference>
<dbReference type="EMBL" id="QFFZ01000008">
    <property type="protein sequence ID" value="TEB12263.1"/>
    <property type="molecule type" value="Genomic_DNA"/>
</dbReference>
<dbReference type="OrthoDB" id="9779069at2"/>
<evidence type="ECO:0000256" key="2">
    <source>
        <dbReference type="ARBA" id="ARBA00022553"/>
    </source>
</evidence>
<dbReference type="InterPro" id="IPR000792">
    <property type="entry name" value="Tscrpt_reg_LuxR_C"/>
</dbReference>
<dbReference type="GO" id="GO:0003677">
    <property type="term" value="F:DNA binding"/>
    <property type="evidence" value="ECO:0007669"/>
    <property type="project" value="UniProtKB-KW"/>
</dbReference>
<evidence type="ECO:0000259" key="9">
    <source>
        <dbReference type="PROSITE" id="PS50110"/>
    </source>
</evidence>
<dbReference type="SUPFAM" id="SSF46894">
    <property type="entry name" value="C-terminal effector domain of the bipartite response regulators"/>
    <property type="match status" value="1"/>
</dbReference>
<dbReference type="Pfam" id="PF00072">
    <property type="entry name" value="Response_reg"/>
    <property type="match status" value="1"/>
</dbReference>
<dbReference type="PANTHER" id="PTHR43214">
    <property type="entry name" value="TWO-COMPONENT RESPONSE REGULATOR"/>
    <property type="match status" value="1"/>
</dbReference>
<dbReference type="CDD" id="cd17535">
    <property type="entry name" value="REC_NarL-like"/>
    <property type="match status" value="1"/>
</dbReference>
<comment type="caution">
    <text evidence="10">The sequence shown here is derived from an EMBL/GenBank/DDBJ whole genome shotgun (WGS) entry which is preliminary data.</text>
</comment>
<dbReference type="InterPro" id="IPR001789">
    <property type="entry name" value="Sig_transdc_resp-reg_receiver"/>
</dbReference>
<feature type="domain" description="Response regulatory" evidence="9">
    <location>
        <begin position="4"/>
        <end position="120"/>
    </location>
</feature>
<dbReference type="Proteomes" id="UP000297597">
    <property type="component" value="Unassembled WGS sequence"/>
</dbReference>
<evidence type="ECO:0000256" key="4">
    <source>
        <dbReference type="ARBA" id="ARBA00023125"/>
    </source>
</evidence>
<keyword evidence="4" id="KW-0238">DNA-binding</keyword>
<dbReference type="SUPFAM" id="SSF52172">
    <property type="entry name" value="CheY-like"/>
    <property type="match status" value="1"/>
</dbReference>
<protein>
    <recommendedName>
        <fullName evidence="1">Stage 0 sporulation protein A homolog</fullName>
    </recommendedName>
</protein>
<dbReference type="SMART" id="SM00421">
    <property type="entry name" value="HTH_LUXR"/>
    <property type="match status" value="1"/>
</dbReference>